<protein>
    <submittedName>
        <fullName evidence="1">Uncharacterized protein</fullName>
    </submittedName>
</protein>
<reference evidence="1" key="1">
    <citation type="journal article" date="2014" name="Int. J. Syst. Evol. Microbiol.">
        <title>Complete genome sequence of Corynebacterium casei LMG S-19264T (=DSM 44701T), isolated from a smear-ripened cheese.</title>
        <authorList>
            <consortium name="US DOE Joint Genome Institute (JGI-PGF)"/>
            <person name="Walter F."/>
            <person name="Albersmeier A."/>
            <person name="Kalinowski J."/>
            <person name="Ruckert C."/>
        </authorList>
    </citation>
    <scope>NUCLEOTIDE SEQUENCE</scope>
    <source>
        <strain evidence="1">JCM 4834</strain>
    </source>
</reference>
<proteinExistence type="predicted"/>
<dbReference type="Proteomes" id="UP000634660">
    <property type="component" value="Unassembled WGS sequence"/>
</dbReference>
<dbReference type="Pfam" id="PF19690">
    <property type="entry name" value="DUF6191"/>
    <property type="match status" value="1"/>
</dbReference>
<dbReference type="InterPro" id="IPR045684">
    <property type="entry name" value="DUF6191"/>
</dbReference>
<reference evidence="1" key="2">
    <citation type="submission" date="2020-09" db="EMBL/GenBank/DDBJ databases">
        <authorList>
            <person name="Sun Q."/>
            <person name="Ohkuma M."/>
        </authorList>
    </citation>
    <scope>NUCLEOTIDE SEQUENCE</scope>
    <source>
        <strain evidence="1">JCM 4834</strain>
    </source>
</reference>
<comment type="caution">
    <text evidence="1">The sequence shown here is derived from an EMBL/GenBank/DDBJ whole genome shotgun (WGS) entry which is preliminary data.</text>
</comment>
<evidence type="ECO:0000313" key="1">
    <source>
        <dbReference type="EMBL" id="GGZ59167.1"/>
    </source>
</evidence>
<dbReference type="EMBL" id="BMVX01000005">
    <property type="protein sequence ID" value="GGZ59167.1"/>
    <property type="molecule type" value="Genomic_DNA"/>
</dbReference>
<dbReference type="RefSeq" id="WP_373304030.1">
    <property type="nucleotide sequence ID" value="NZ_BMVX01000005.1"/>
</dbReference>
<sequence>MDAVFNMIEELFGPGRGHTEEEKKRLELSRVDVDDGDPGRGPIDLESGTVLIRRDGEPRAGG</sequence>
<dbReference type="AlphaFoldDB" id="A0A918QPP6"/>
<accession>A0A918QPP6</accession>
<organism evidence="1 2">
    <name type="scientific">Streptomyces subrutilus</name>
    <dbReference type="NCBI Taxonomy" id="36818"/>
    <lineage>
        <taxon>Bacteria</taxon>
        <taxon>Bacillati</taxon>
        <taxon>Actinomycetota</taxon>
        <taxon>Actinomycetes</taxon>
        <taxon>Kitasatosporales</taxon>
        <taxon>Streptomycetaceae</taxon>
        <taxon>Streptomyces</taxon>
    </lineage>
</organism>
<gene>
    <name evidence="1" type="ORF">GCM10010371_18420</name>
</gene>
<name>A0A918QPP6_9ACTN</name>
<evidence type="ECO:0000313" key="2">
    <source>
        <dbReference type="Proteomes" id="UP000634660"/>
    </source>
</evidence>